<reference evidence="2" key="1">
    <citation type="journal article" date="2015" name="J. Biotechnol.">
        <title>The structure of the Cyberlindnera jadinii genome and its relation to Candida utilis analyzed by the occurrence of single nucleotide polymorphisms.</title>
        <authorList>
            <person name="Rupp O."/>
            <person name="Brinkrolf K."/>
            <person name="Buerth C."/>
            <person name="Kunigo M."/>
            <person name="Schneider J."/>
            <person name="Jaenicke S."/>
            <person name="Goesmann A."/>
            <person name="Puehler A."/>
            <person name="Jaeger K.-E."/>
            <person name="Ernst J.F."/>
        </authorList>
    </citation>
    <scope>NUCLEOTIDE SEQUENCE [LARGE SCALE GENOMIC DNA]</scope>
    <source>
        <strain evidence="2">ATCC 18201 / CBS 1600 / BCRC 20928 / JCM 3617 / NBRC 0987 / NRRL Y-1542</strain>
    </source>
</reference>
<proteinExistence type="predicted"/>
<accession>A0A0H5C0Y8</accession>
<sequence>MKGAIKHICGSFGFRRCYSELSSIKSLSKELYRLNALQDPRRVEDELPRISKNIITSKRIDQLTLLNYQTLVSKVSRKRNWSLLQKYEWELAPLLNNLGQNGYLQKSGYVLEVVSILEHITNDCDTESRSKILKTFRQPLLDTICFSIRLQDDTRCHDGELLRLWLLQVFSAYYGSLPPEDYHTIFYSAVLAGDAVTLKELVTGELSVNIVAGERQNFDISEEAAKRSVEIFAQRADISSIAKIWNNRPFTSYEVGLVTECASSIKDKLAVMDIAVHDNDLQLVPEDFDHLVDSISADLHTNALNRRNLTPDSSDSRKRKLNLQRVDITRFAETHFDDQFAKKDQRVKRVFVDSFLKALTSLSNTTGVVHGFTLIPGDVINIDIFNTLLHSCARGAGSPLTAMAIKKYMESVSMESELSTKWFYQATKAIEWIDTDGKPPTPPH</sequence>
<dbReference type="AlphaFoldDB" id="A0A0H5C0Y8"/>
<name>A0A0H5C0Y8_CYBJN</name>
<gene>
    <name evidence="1" type="ORF">BN1211_1124</name>
</gene>
<evidence type="ECO:0000313" key="1">
    <source>
        <dbReference type="EMBL" id="CEP21102.1"/>
    </source>
</evidence>
<dbReference type="EMBL" id="CDQK01000001">
    <property type="protein sequence ID" value="CEP21102.1"/>
    <property type="molecule type" value="Genomic_DNA"/>
</dbReference>
<organism evidence="1 2">
    <name type="scientific">Cyberlindnera jadinii (strain ATCC 18201 / CBS 1600 / BCRC 20928 / JCM 3617 / NBRC 0987 / NRRL Y-1542)</name>
    <name type="common">Torula yeast</name>
    <name type="synonym">Candida utilis</name>
    <dbReference type="NCBI Taxonomy" id="983966"/>
    <lineage>
        <taxon>Eukaryota</taxon>
        <taxon>Fungi</taxon>
        <taxon>Dikarya</taxon>
        <taxon>Ascomycota</taxon>
        <taxon>Saccharomycotina</taxon>
        <taxon>Saccharomycetes</taxon>
        <taxon>Phaffomycetales</taxon>
        <taxon>Phaffomycetaceae</taxon>
        <taxon>Cyberlindnera</taxon>
    </lineage>
</organism>
<protein>
    <submittedName>
        <fullName evidence="1">Uncharacterized protein</fullName>
    </submittedName>
</protein>
<evidence type="ECO:0000313" key="2">
    <source>
        <dbReference type="Proteomes" id="UP000038830"/>
    </source>
</evidence>
<dbReference type="Proteomes" id="UP000038830">
    <property type="component" value="Unassembled WGS sequence"/>
</dbReference>